<dbReference type="PANTHER" id="PTHR22916">
    <property type="entry name" value="GLYCOSYLTRANSFERASE"/>
    <property type="match status" value="1"/>
</dbReference>
<name>A0A8J7IBZ7_9NOST</name>
<feature type="transmembrane region" description="Helical" evidence="1">
    <location>
        <begin position="279"/>
        <end position="301"/>
    </location>
</feature>
<evidence type="ECO:0000313" key="4">
    <source>
        <dbReference type="Proteomes" id="UP000662314"/>
    </source>
</evidence>
<dbReference type="Proteomes" id="UP000662314">
    <property type="component" value="Unassembled WGS sequence"/>
</dbReference>
<dbReference type="AlphaFoldDB" id="A0A8J7IBZ7"/>
<gene>
    <name evidence="3" type="ORF">I8752_25685</name>
</gene>
<evidence type="ECO:0000256" key="1">
    <source>
        <dbReference type="SAM" id="Phobius"/>
    </source>
</evidence>
<dbReference type="Gene3D" id="3.90.550.10">
    <property type="entry name" value="Spore Coat Polysaccharide Biosynthesis Protein SpsA, Chain A"/>
    <property type="match status" value="1"/>
</dbReference>
<protein>
    <submittedName>
        <fullName evidence="3">Glycosyltransferase family 2 protein</fullName>
    </submittedName>
</protein>
<accession>A0A8J7IBZ7</accession>
<sequence length="339" mass="39523">MQVTVVIPIYNRARMLAQALESLRQQTYKDFVVIICDDASKENLQEVVDKFPDVKIEYHRYEANAGQFRNAMRGLELCRTPFIKYLDSDDLLFPEALEKQVKALQEMPNAAICLGGMVSFEELPAKNQINVFDYTDPYIPEPRTQRQWARLEEYRGSNPSACMYRTEWFRNLGGFNTGLVGIADWEICVALSSKYLVTAVNDPVCAYRMHTAQITQNYSVNSNAVLIKDVFWLTSNANPYRERLGIPLSQQFFMRLDVCWRELRIALVSNQKNLLLKKWWEIVVLNKMLTPFIFCFPWFFILKLIRKPKSQAKIFHSFNLEKYKNSICSALFNERAISL</sequence>
<feature type="domain" description="Glycosyltransferase 2-like" evidence="2">
    <location>
        <begin position="4"/>
        <end position="171"/>
    </location>
</feature>
<evidence type="ECO:0000259" key="2">
    <source>
        <dbReference type="Pfam" id="PF00535"/>
    </source>
</evidence>
<dbReference type="Pfam" id="PF00535">
    <property type="entry name" value="Glycos_transf_2"/>
    <property type="match status" value="1"/>
</dbReference>
<dbReference type="GO" id="GO:0016758">
    <property type="term" value="F:hexosyltransferase activity"/>
    <property type="evidence" value="ECO:0007669"/>
    <property type="project" value="UniProtKB-ARBA"/>
</dbReference>
<proteinExistence type="predicted"/>
<reference evidence="3 4" key="1">
    <citation type="journal article" date="2021" name="Int. J. Syst. Evol. Microbiol.">
        <title>Amazonocrinis nigriterrae gen. nov., sp. nov., Atlanticothrix silvestris gen. nov., sp. nov. and Dendronalium phyllosphericum gen. nov., sp. nov., nostocacean cyanobacteria from Brazilian environments.</title>
        <authorList>
            <person name="Alvarenga D.O."/>
            <person name="Andreote A.P.D."/>
            <person name="Branco L.H.Z."/>
            <person name="Delbaje E."/>
            <person name="Cruz R.B."/>
            <person name="Varani A.M."/>
            <person name="Fiore M.F."/>
        </authorList>
    </citation>
    <scope>NUCLEOTIDE SEQUENCE [LARGE SCALE GENOMIC DNA]</scope>
    <source>
        <strain evidence="3 4">CENA369</strain>
    </source>
</reference>
<organism evidence="3 4">
    <name type="scientific">Dendronalium phyllosphericum CENA369</name>
    <dbReference type="NCBI Taxonomy" id="1725256"/>
    <lineage>
        <taxon>Bacteria</taxon>
        <taxon>Bacillati</taxon>
        <taxon>Cyanobacteriota</taxon>
        <taxon>Cyanophyceae</taxon>
        <taxon>Nostocales</taxon>
        <taxon>Nostocaceae</taxon>
        <taxon>Dendronalium</taxon>
        <taxon>Dendronalium phyllosphericum</taxon>
    </lineage>
</organism>
<evidence type="ECO:0000313" key="3">
    <source>
        <dbReference type="EMBL" id="MBH8576321.1"/>
    </source>
</evidence>
<dbReference type="CDD" id="cd00761">
    <property type="entry name" value="Glyco_tranf_GTA_type"/>
    <property type="match status" value="1"/>
</dbReference>
<dbReference type="SUPFAM" id="SSF53448">
    <property type="entry name" value="Nucleotide-diphospho-sugar transferases"/>
    <property type="match status" value="1"/>
</dbReference>
<keyword evidence="1" id="KW-0472">Membrane</keyword>
<dbReference type="InterPro" id="IPR001173">
    <property type="entry name" value="Glyco_trans_2-like"/>
</dbReference>
<keyword evidence="4" id="KW-1185">Reference proteome</keyword>
<dbReference type="InterPro" id="IPR029044">
    <property type="entry name" value="Nucleotide-diphossugar_trans"/>
</dbReference>
<keyword evidence="1" id="KW-1133">Transmembrane helix</keyword>
<dbReference type="EMBL" id="JAECZA010000228">
    <property type="protein sequence ID" value="MBH8576321.1"/>
    <property type="molecule type" value="Genomic_DNA"/>
</dbReference>
<keyword evidence="1" id="KW-0812">Transmembrane</keyword>
<dbReference type="RefSeq" id="WP_214435057.1">
    <property type="nucleotide sequence ID" value="NZ_CAWPUQ010000155.1"/>
</dbReference>
<dbReference type="PANTHER" id="PTHR22916:SF3">
    <property type="entry name" value="UDP-GLCNAC:BETAGAL BETA-1,3-N-ACETYLGLUCOSAMINYLTRANSFERASE-LIKE PROTEIN 1"/>
    <property type="match status" value="1"/>
</dbReference>
<comment type="caution">
    <text evidence="3">The sequence shown here is derived from an EMBL/GenBank/DDBJ whole genome shotgun (WGS) entry which is preliminary data.</text>
</comment>